<keyword evidence="10" id="KW-1185">Reference proteome</keyword>
<gene>
    <name evidence="9" type="primary">ftnA</name>
    <name evidence="9" type="ORF">STSP1_01289</name>
</gene>
<dbReference type="STRING" id="1941349.STSP1_01289"/>
<dbReference type="GO" id="GO:0004322">
    <property type="term" value="F:ferroxidase activity"/>
    <property type="evidence" value="ECO:0007669"/>
    <property type="project" value="TreeGrafter"/>
</dbReference>
<keyword evidence="7" id="KW-0963">Cytoplasm</keyword>
<dbReference type="FunFam" id="1.20.1260.10:FF:000001">
    <property type="entry name" value="Non-heme ferritin"/>
    <property type="match status" value="1"/>
</dbReference>
<dbReference type="Proteomes" id="UP000193334">
    <property type="component" value="Chromosome"/>
</dbReference>
<dbReference type="GO" id="GO:0005829">
    <property type="term" value="C:cytosol"/>
    <property type="evidence" value="ECO:0007669"/>
    <property type="project" value="TreeGrafter"/>
</dbReference>
<feature type="binding site" evidence="6">
    <location>
        <position position="17"/>
    </location>
    <ligand>
        <name>Fe cation</name>
        <dbReference type="ChEBI" id="CHEBI:24875"/>
        <label>1</label>
    </ligand>
</feature>
<dbReference type="InterPro" id="IPR009078">
    <property type="entry name" value="Ferritin-like_SF"/>
</dbReference>
<dbReference type="InterPro" id="IPR012347">
    <property type="entry name" value="Ferritin-like"/>
</dbReference>
<evidence type="ECO:0000259" key="8">
    <source>
        <dbReference type="PROSITE" id="PS50905"/>
    </source>
</evidence>
<comment type="function">
    <text evidence="7">Iron-storage protein.</text>
</comment>
<dbReference type="InterPro" id="IPR001519">
    <property type="entry name" value="Ferritin"/>
</dbReference>
<evidence type="ECO:0000313" key="10">
    <source>
        <dbReference type="Proteomes" id="UP000193334"/>
    </source>
</evidence>
<dbReference type="GO" id="GO:0006826">
    <property type="term" value="P:iron ion transport"/>
    <property type="evidence" value="ECO:0007669"/>
    <property type="project" value="InterPro"/>
</dbReference>
<dbReference type="Pfam" id="PF00210">
    <property type="entry name" value="Ferritin"/>
    <property type="match status" value="1"/>
</dbReference>
<keyword evidence="3 6" id="KW-0479">Metal-binding</keyword>
<accession>A0A1W6LMB8</accession>
<evidence type="ECO:0000256" key="6">
    <source>
        <dbReference type="PIRSR" id="PIRSR601519-1"/>
    </source>
</evidence>
<evidence type="ECO:0000256" key="2">
    <source>
        <dbReference type="ARBA" id="ARBA00022434"/>
    </source>
</evidence>
<sequence>MIKEKVNKAINSQINAELYSSYLYLAMSAWFADNGMPGAANWTKIQAQEELTHADKFFEYVLERGGKIELDKIDKPEGSWDSPIEVFEAVLAHEQKVTSLINDLMDVAISENDHASKIFLNWFVEEQVEEEASVQDIIDKAKMACETKGGLFMIDKELGQRVFHPAPAEE</sequence>
<keyword evidence="2 7" id="KW-0409">Iron storage</keyword>
<dbReference type="GO" id="GO:0008199">
    <property type="term" value="F:ferric iron binding"/>
    <property type="evidence" value="ECO:0007669"/>
    <property type="project" value="InterPro"/>
</dbReference>
<dbReference type="AlphaFoldDB" id="A0A1W6LMB8"/>
<dbReference type="InterPro" id="IPR009040">
    <property type="entry name" value="Ferritin-like_diiron"/>
</dbReference>
<dbReference type="Gene3D" id="1.20.1260.10">
    <property type="match status" value="1"/>
</dbReference>
<feature type="binding site" evidence="6">
    <location>
        <position position="127"/>
    </location>
    <ligand>
        <name>Fe cation</name>
        <dbReference type="ChEBI" id="CHEBI:24875"/>
        <label>1</label>
    </ligand>
</feature>
<dbReference type="GO" id="GO:0006879">
    <property type="term" value="P:intracellular iron ion homeostasis"/>
    <property type="evidence" value="ECO:0007669"/>
    <property type="project" value="UniProtKB-KW"/>
</dbReference>
<evidence type="ECO:0000256" key="4">
    <source>
        <dbReference type="ARBA" id="ARBA00023002"/>
    </source>
</evidence>
<evidence type="ECO:0000256" key="1">
    <source>
        <dbReference type="ARBA" id="ARBA00006950"/>
    </source>
</evidence>
<dbReference type="RefSeq" id="WP_085755573.1">
    <property type="nucleotide sequence ID" value="NZ_CP021023.1"/>
</dbReference>
<feature type="binding site" evidence="6">
    <location>
        <position position="50"/>
    </location>
    <ligand>
        <name>Fe cation</name>
        <dbReference type="ChEBI" id="CHEBI:24875"/>
        <label>1</label>
    </ligand>
</feature>
<comment type="subcellular location">
    <subcellularLocation>
        <location evidence="7">Cytoplasm</location>
    </subcellularLocation>
</comment>
<feature type="binding site" evidence="6">
    <location>
        <position position="94"/>
    </location>
    <ligand>
        <name>Fe cation</name>
        <dbReference type="ChEBI" id="CHEBI:24875"/>
        <label>1</label>
    </ligand>
</feature>
<evidence type="ECO:0000256" key="7">
    <source>
        <dbReference type="RuleBase" id="RU361145"/>
    </source>
</evidence>
<feature type="domain" description="Ferritin-like diiron" evidence="8">
    <location>
        <begin position="1"/>
        <end position="145"/>
    </location>
</feature>
<keyword evidence="5 6" id="KW-0408">Iron</keyword>
<keyword evidence="4 9" id="KW-0560">Oxidoreductase</keyword>
<dbReference type="InterPro" id="IPR008331">
    <property type="entry name" value="Ferritin_DPS_dom"/>
</dbReference>
<reference evidence="10" key="1">
    <citation type="submission" date="2017-04" db="EMBL/GenBank/DDBJ databases">
        <title>Comparative genomics and description of representatives of a novel lineage of planctomycetes thriving in anoxic sediments.</title>
        <authorList>
            <person name="Spring S."/>
            <person name="Bunk B."/>
            <person name="Sproer C."/>
        </authorList>
    </citation>
    <scope>NUCLEOTIDE SEQUENCE [LARGE SCALE GENOMIC DNA]</scope>
    <source>
        <strain evidence="10">ST-PulAB-D4</strain>
    </source>
</reference>
<dbReference type="SUPFAM" id="SSF47240">
    <property type="entry name" value="Ferritin-like"/>
    <property type="match status" value="1"/>
</dbReference>
<dbReference type="EMBL" id="CP021023">
    <property type="protein sequence ID" value="ARN56896.1"/>
    <property type="molecule type" value="Genomic_DNA"/>
</dbReference>
<dbReference type="GO" id="GO:0008198">
    <property type="term" value="F:ferrous iron binding"/>
    <property type="evidence" value="ECO:0007669"/>
    <property type="project" value="TreeGrafter"/>
</dbReference>
<dbReference type="PANTHER" id="PTHR11431">
    <property type="entry name" value="FERRITIN"/>
    <property type="match status" value="1"/>
</dbReference>
<dbReference type="OrthoDB" id="9801481at2"/>
<protein>
    <recommendedName>
        <fullName evidence="7">Ferritin</fullName>
        <ecNumber evidence="7">1.16.3.2</ecNumber>
    </recommendedName>
</protein>
<dbReference type="KEGG" id="pbp:STSP1_01289"/>
<evidence type="ECO:0000313" key="9">
    <source>
        <dbReference type="EMBL" id="ARN56896.1"/>
    </source>
</evidence>
<dbReference type="CDD" id="cd01055">
    <property type="entry name" value="Nonheme_Ferritin"/>
    <property type="match status" value="1"/>
</dbReference>
<comment type="catalytic activity">
    <reaction evidence="7">
        <text>4 Fe(2+) + O2 + 6 H2O = 4 iron(III) oxide-hydroxide + 12 H(+)</text>
        <dbReference type="Rhea" id="RHEA:11972"/>
        <dbReference type="ChEBI" id="CHEBI:15377"/>
        <dbReference type="ChEBI" id="CHEBI:15378"/>
        <dbReference type="ChEBI" id="CHEBI:15379"/>
        <dbReference type="ChEBI" id="CHEBI:29033"/>
        <dbReference type="ChEBI" id="CHEBI:78619"/>
        <dbReference type="EC" id="1.16.3.2"/>
    </reaction>
</comment>
<name>A0A1W6LMB8_9BACT</name>
<organism evidence="9 10">
    <name type="scientific">Sedimentisphaera salicampi</name>
    <dbReference type="NCBI Taxonomy" id="1941349"/>
    <lineage>
        <taxon>Bacteria</taxon>
        <taxon>Pseudomonadati</taxon>
        <taxon>Planctomycetota</taxon>
        <taxon>Phycisphaerae</taxon>
        <taxon>Sedimentisphaerales</taxon>
        <taxon>Sedimentisphaeraceae</taxon>
        <taxon>Sedimentisphaera</taxon>
    </lineage>
</organism>
<comment type="similarity">
    <text evidence="1 7">Belongs to the ferritin family. Prokaryotic subfamily.</text>
</comment>
<dbReference type="PANTHER" id="PTHR11431:SF127">
    <property type="entry name" value="BACTERIAL NON-HEME FERRITIN"/>
    <property type="match status" value="1"/>
</dbReference>
<dbReference type="InterPro" id="IPR041719">
    <property type="entry name" value="Ferritin_prok"/>
</dbReference>
<evidence type="ECO:0000256" key="5">
    <source>
        <dbReference type="ARBA" id="ARBA00023004"/>
    </source>
</evidence>
<feature type="binding site" evidence="6">
    <location>
        <position position="53"/>
    </location>
    <ligand>
        <name>Fe cation</name>
        <dbReference type="ChEBI" id="CHEBI:24875"/>
        <label>1</label>
    </ligand>
</feature>
<evidence type="ECO:0000256" key="3">
    <source>
        <dbReference type="ARBA" id="ARBA00022723"/>
    </source>
</evidence>
<dbReference type="GO" id="GO:0042802">
    <property type="term" value="F:identical protein binding"/>
    <property type="evidence" value="ECO:0007669"/>
    <property type="project" value="UniProtKB-ARBA"/>
</dbReference>
<dbReference type="EC" id="1.16.3.2" evidence="7"/>
<dbReference type="PROSITE" id="PS50905">
    <property type="entry name" value="FERRITIN_LIKE"/>
    <property type="match status" value="1"/>
</dbReference>
<proteinExistence type="inferred from homology"/>